<dbReference type="EMBL" id="JAPVEA010000006">
    <property type="protein sequence ID" value="KAJ5450622.1"/>
    <property type="molecule type" value="Genomic_DNA"/>
</dbReference>
<comment type="caution">
    <text evidence="1">The sequence shown here is derived from an EMBL/GenBank/DDBJ whole genome shotgun (WGS) entry which is preliminary data.</text>
</comment>
<reference evidence="1" key="2">
    <citation type="journal article" date="2023" name="IMA Fungus">
        <title>Comparative genomic study of the Penicillium genus elucidates a diverse pangenome and 15 lateral gene transfer events.</title>
        <authorList>
            <person name="Petersen C."/>
            <person name="Sorensen T."/>
            <person name="Nielsen M.R."/>
            <person name="Sondergaard T.E."/>
            <person name="Sorensen J.L."/>
            <person name="Fitzpatrick D.A."/>
            <person name="Frisvad J.C."/>
            <person name="Nielsen K.L."/>
        </authorList>
    </citation>
    <scope>NUCLEOTIDE SEQUENCE</scope>
    <source>
        <strain evidence="1">IBT 16125</strain>
    </source>
</reference>
<evidence type="ECO:0000313" key="2">
    <source>
        <dbReference type="Proteomes" id="UP001213681"/>
    </source>
</evidence>
<organism evidence="1 2">
    <name type="scientific">Penicillium daleae</name>
    <dbReference type="NCBI Taxonomy" id="63821"/>
    <lineage>
        <taxon>Eukaryota</taxon>
        <taxon>Fungi</taxon>
        <taxon>Dikarya</taxon>
        <taxon>Ascomycota</taxon>
        <taxon>Pezizomycotina</taxon>
        <taxon>Eurotiomycetes</taxon>
        <taxon>Eurotiomycetidae</taxon>
        <taxon>Eurotiales</taxon>
        <taxon>Aspergillaceae</taxon>
        <taxon>Penicillium</taxon>
    </lineage>
</organism>
<name>A0AAD6C6H9_9EURO</name>
<dbReference type="GeneID" id="81600696"/>
<proteinExistence type="predicted"/>
<dbReference type="AlphaFoldDB" id="A0AAD6C6H9"/>
<keyword evidence="2" id="KW-1185">Reference proteome</keyword>
<evidence type="ECO:0000313" key="1">
    <source>
        <dbReference type="EMBL" id="KAJ5450622.1"/>
    </source>
</evidence>
<gene>
    <name evidence="1" type="ORF">N7458_007071</name>
</gene>
<protein>
    <submittedName>
        <fullName evidence="1">Uncharacterized protein</fullName>
    </submittedName>
</protein>
<reference evidence="1" key="1">
    <citation type="submission" date="2022-12" db="EMBL/GenBank/DDBJ databases">
        <authorList>
            <person name="Petersen C."/>
        </authorList>
    </citation>
    <scope>NUCLEOTIDE SEQUENCE</scope>
    <source>
        <strain evidence="1">IBT 16125</strain>
    </source>
</reference>
<accession>A0AAD6C6H9</accession>
<dbReference type="Proteomes" id="UP001213681">
    <property type="component" value="Unassembled WGS sequence"/>
</dbReference>
<dbReference type="RefSeq" id="XP_056766157.1">
    <property type="nucleotide sequence ID" value="XM_056910453.1"/>
</dbReference>
<sequence length="60" mass="6654">MSVETSATEARLGNPYYLNYHGLTVDTCLSCGHVIGAESQAPGANEDWLKYYRARLTYVP</sequence>